<dbReference type="GO" id="GO:0007165">
    <property type="term" value="P:signal transduction"/>
    <property type="evidence" value="ECO:0007669"/>
    <property type="project" value="TreeGrafter"/>
</dbReference>
<dbReference type="SMART" id="SM00228">
    <property type="entry name" value="PDZ"/>
    <property type="match status" value="1"/>
</dbReference>
<evidence type="ECO:0000313" key="9">
    <source>
        <dbReference type="Proteomes" id="UP000321230"/>
    </source>
</evidence>
<dbReference type="SMART" id="SM00245">
    <property type="entry name" value="TSPc"/>
    <property type="match status" value="1"/>
</dbReference>
<dbReference type="Gene3D" id="3.90.226.10">
    <property type="entry name" value="2-enoyl-CoA Hydratase, Chain A, domain 1"/>
    <property type="match status" value="1"/>
</dbReference>
<dbReference type="GO" id="GO:0004175">
    <property type="term" value="F:endopeptidase activity"/>
    <property type="evidence" value="ECO:0007669"/>
    <property type="project" value="TreeGrafter"/>
</dbReference>
<dbReference type="FunFam" id="3.90.226.10:FF:000029">
    <property type="entry name" value="Peptidase, S41 family"/>
    <property type="match status" value="1"/>
</dbReference>
<keyword evidence="4 5" id="KW-0720">Serine protease</keyword>
<dbReference type="PANTHER" id="PTHR32060:SF30">
    <property type="entry name" value="CARBOXY-TERMINAL PROCESSING PROTEASE CTPA"/>
    <property type="match status" value="1"/>
</dbReference>
<dbReference type="CDD" id="cd07560">
    <property type="entry name" value="Peptidase_S41_CPP"/>
    <property type="match status" value="1"/>
</dbReference>
<dbReference type="PROSITE" id="PS50106">
    <property type="entry name" value="PDZ"/>
    <property type="match status" value="1"/>
</dbReference>
<dbReference type="Proteomes" id="UP000321230">
    <property type="component" value="Unassembled WGS sequence"/>
</dbReference>
<dbReference type="FunFam" id="2.30.42.10:FF:000063">
    <property type="entry name" value="Peptidase, S41 family"/>
    <property type="match status" value="1"/>
</dbReference>
<dbReference type="Gene3D" id="3.30.750.44">
    <property type="match status" value="1"/>
</dbReference>
<keyword evidence="9" id="KW-1185">Reference proteome</keyword>
<dbReference type="InterPro" id="IPR004447">
    <property type="entry name" value="Peptidase_S41A"/>
</dbReference>
<dbReference type="Pfam" id="PF03572">
    <property type="entry name" value="Peptidase_S41"/>
    <property type="match status" value="1"/>
</dbReference>
<dbReference type="NCBIfam" id="TIGR00225">
    <property type="entry name" value="prc"/>
    <property type="match status" value="1"/>
</dbReference>
<dbReference type="OrthoDB" id="9812068at2"/>
<evidence type="ECO:0000256" key="1">
    <source>
        <dbReference type="ARBA" id="ARBA00009179"/>
    </source>
</evidence>
<dbReference type="GO" id="GO:0030288">
    <property type="term" value="C:outer membrane-bounded periplasmic space"/>
    <property type="evidence" value="ECO:0007669"/>
    <property type="project" value="TreeGrafter"/>
</dbReference>
<dbReference type="SUPFAM" id="SSF50156">
    <property type="entry name" value="PDZ domain-like"/>
    <property type="match status" value="1"/>
</dbReference>
<evidence type="ECO:0000256" key="2">
    <source>
        <dbReference type="ARBA" id="ARBA00022670"/>
    </source>
</evidence>
<dbReference type="Pfam" id="PF17820">
    <property type="entry name" value="PDZ_6"/>
    <property type="match status" value="1"/>
</dbReference>
<dbReference type="CDD" id="cd06782">
    <property type="entry name" value="cpPDZ_CPP-like"/>
    <property type="match status" value="1"/>
</dbReference>
<dbReference type="AlphaFoldDB" id="A0A511B1D8"/>
<name>A0A511B1D8_9PROT</name>
<comment type="caution">
    <text evidence="8">The sequence shown here is derived from an EMBL/GenBank/DDBJ whole genome shotgun (WGS) entry which is preliminary data.</text>
</comment>
<keyword evidence="3 5" id="KW-0378">Hydrolase</keyword>
<evidence type="ECO:0000259" key="7">
    <source>
        <dbReference type="PROSITE" id="PS50106"/>
    </source>
</evidence>
<dbReference type="PANTHER" id="PTHR32060">
    <property type="entry name" value="TAIL-SPECIFIC PROTEASE"/>
    <property type="match status" value="1"/>
</dbReference>
<protein>
    <submittedName>
        <fullName evidence="8">Peptidase S41</fullName>
    </submittedName>
</protein>
<sequence length="490" mass="52187">MKFRTGLLLGTAFVVGVVVGPATLRLTGSGTFTSAIAREVSSHDNSAETVRLLTLLGTVMDVVRAEYVQPVTDKDLINNALDGMVGNLDPHSSYMTAKQFHDMQTEISGKFGGLGLQVQEESGHVRVVSPIDGTPGARAGIQPGDFITMVDHKSIDGMTLDEAVRKMRGDPGTKISLTIVRPKTGKTLTFDLTREIVHVQIVRSALYGSTGYIRLTEFDDALESDMKAAFEKLHADAAKAHGGKLTGLILDLRSNPGGKLDQAIAVSDDFIKDGEIVSIRGRHPENNQRWDARGTDITDGLPIVVLTNGGSASASEIVAGALKDHRRAVILGEKTFGKGSVQTLIPIGDQGAVRLTTARYYTPSGRSIQGRGIVPDIAVQETKDDDSYGYREADLTHILTNIGGNRTAETPRTDLPAIASSIPKKPPADWPTFDLTKPATDFQLQQAIKVVNAMAGISNPAPAIAQATEVKATKPSAPAVAPTKPPAEHH</sequence>
<proteinExistence type="inferred from homology"/>
<dbReference type="GO" id="GO:0006508">
    <property type="term" value="P:proteolysis"/>
    <property type="evidence" value="ECO:0007669"/>
    <property type="project" value="UniProtKB-KW"/>
</dbReference>
<dbReference type="Pfam" id="PF22694">
    <property type="entry name" value="CtpB_N-like"/>
    <property type="match status" value="1"/>
</dbReference>
<evidence type="ECO:0000256" key="6">
    <source>
        <dbReference type="SAM" id="MobiDB-lite"/>
    </source>
</evidence>
<feature type="region of interest" description="Disordered" evidence="6">
    <location>
        <begin position="469"/>
        <end position="490"/>
    </location>
</feature>
<dbReference type="InterPro" id="IPR029045">
    <property type="entry name" value="ClpP/crotonase-like_dom_sf"/>
</dbReference>
<dbReference type="InterPro" id="IPR036034">
    <property type="entry name" value="PDZ_sf"/>
</dbReference>
<dbReference type="SUPFAM" id="SSF52096">
    <property type="entry name" value="ClpP/crotonase"/>
    <property type="match status" value="1"/>
</dbReference>
<comment type="similarity">
    <text evidence="1 5">Belongs to the peptidase S41A family.</text>
</comment>
<organism evidence="8 9">
    <name type="scientific">Gluconobacter wancherniae NBRC 103581</name>
    <dbReference type="NCBI Taxonomy" id="656744"/>
    <lineage>
        <taxon>Bacteria</taxon>
        <taxon>Pseudomonadati</taxon>
        <taxon>Pseudomonadota</taxon>
        <taxon>Alphaproteobacteria</taxon>
        <taxon>Acetobacterales</taxon>
        <taxon>Acetobacteraceae</taxon>
        <taxon>Gluconobacter</taxon>
    </lineage>
</organism>
<accession>A0A511B1D8</accession>
<feature type="domain" description="PDZ" evidence="7">
    <location>
        <begin position="112"/>
        <end position="168"/>
    </location>
</feature>
<evidence type="ECO:0000256" key="5">
    <source>
        <dbReference type="RuleBase" id="RU004404"/>
    </source>
</evidence>
<reference evidence="8 9" key="1">
    <citation type="submission" date="2019-07" db="EMBL/GenBank/DDBJ databases">
        <title>Whole genome shotgun sequence of Gluconobacter wancherniae NBRC 103581.</title>
        <authorList>
            <person name="Hosoyama A."/>
            <person name="Uohara A."/>
            <person name="Ohji S."/>
            <person name="Ichikawa N."/>
        </authorList>
    </citation>
    <scope>NUCLEOTIDE SEQUENCE [LARGE SCALE GENOMIC DNA]</scope>
    <source>
        <strain evidence="8 9">NBRC 103581</strain>
    </source>
</reference>
<dbReference type="InterPro" id="IPR041489">
    <property type="entry name" value="PDZ_6"/>
</dbReference>
<dbReference type="GO" id="GO:0008236">
    <property type="term" value="F:serine-type peptidase activity"/>
    <property type="evidence" value="ECO:0007669"/>
    <property type="project" value="UniProtKB-KW"/>
</dbReference>
<dbReference type="RefSeq" id="WP_146797287.1">
    <property type="nucleotide sequence ID" value="NZ_BARC01000006.1"/>
</dbReference>
<gene>
    <name evidence="8" type="primary">ctpA</name>
    <name evidence="8" type="ORF">GWA01_20400</name>
</gene>
<evidence type="ECO:0000313" key="8">
    <source>
        <dbReference type="EMBL" id="GEK94270.1"/>
    </source>
</evidence>
<dbReference type="InterPro" id="IPR001478">
    <property type="entry name" value="PDZ"/>
</dbReference>
<keyword evidence="2 5" id="KW-0645">Protease</keyword>
<dbReference type="InterPro" id="IPR005151">
    <property type="entry name" value="Tail-specific_protease"/>
</dbReference>
<dbReference type="EMBL" id="BJUZ01000002">
    <property type="protein sequence ID" value="GEK94270.1"/>
    <property type="molecule type" value="Genomic_DNA"/>
</dbReference>
<dbReference type="InterPro" id="IPR055210">
    <property type="entry name" value="CtpA/B_N"/>
</dbReference>
<evidence type="ECO:0000256" key="3">
    <source>
        <dbReference type="ARBA" id="ARBA00022801"/>
    </source>
</evidence>
<dbReference type="Gene3D" id="2.30.42.10">
    <property type="match status" value="1"/>
</dbReference>
<evidence type="ECO:0000256" key="4">
    <source>
        <dbReference type="ARBA" id="ARBA00022825"/>
    </source>
</evidence>